<feature type="region of interest" description="Disordered" evidence="1">
    <location>
        <begin position="1"/>
        <end position="25"/>
    </location>
</feature>
<accession>A0A151PH84</accession>
<proteinExistence type="predicted"/>
<reference evidence="2 3" key="1">
    <citation type="journal article" date="2012" name="Genome Biol.">
        <title>Sequencing three crocodilian genomes to illuminate the evolution of archosaurs and amniotes.</title>
        <authorList>
            <person name="St John J.A."/>
            <person name="Braun E.L."/>
            <person name="Isberg S.R."/>
            <person name="Miles L.G."/>
            <person name="Chong A.Y."/>
            <person name="Gongora J."/>
            <person name="Dalzell P."/>
            <person name="Moran C."/>
            <person name="Bed'hom B."/>
            <person name="Abzhanov A."/>
            <person name="Burgess S.C."/>
            <person name="Cooksey A.M."/>
            <person name="Castoe T.A."/>
            <person name="Crawford N.G."/>
            <person name="Densmore L.D."/>
            <person name="Drew J.C."/>
            <person name="Edwards S.V."/>
            <person name="Faircloth B.C."/>
            <person name="Fujita M.K."/>
            <person name="Greenwold M.J."/>
            <person name="Hoffmann F.G."/>
            <person name="Howard J.M."/>
            <person name="Iguchi T."/>
            <person name="Janes D.E."/>
            <person name="Khan S.Y."/>
            <person name="Kohno S."/>
            <person name="de Koning A.J."/>
            <person name="Lance S.L."/>
            <person name="McCarthy F.M."/>
            <person name="McCormack J.E."/>
            <person name="Merchant M.E."/>
            <person name="Peterson D.G."/>
            <person name="Pollock D.D."/>
            <person name="Pourmand N."/>
            <person name="Raney B.J."/>
            <person name="Roessler K.A."/>
            <person name="Sanford J.R."/>
            <person name="Sawyer R.H."/>
            <person name="Schmidt C.J."/>
            <person name="Triplett E.W."/>
            <person name="Tuberville T.D."/>
            <person name="Venegas-Anaya M."/>
            <person name="Howard J.T."/>
            <person name="Jarvis E.D."/>
            <person name="Guillette L.J.Jr."/>
            <person name="Glenn T.C."/>
            <person name="Green R.E."/>
            <person name="Ray D.A."/>
        </authorList>
    </citation>
    <scope>NUCLEOTIDE SEQUENCE [LARGE SCALE GENOMIC DNA]</scope>
    <source>
        <strain evidence="2">KSC_2009_1</strain>
    </source>
</reference>
<evidence type="ECO:0000313" key="2">
    <source>
        <dbReference type="EMBL" id="KYO48135.1"/>
    </source>
</evidence>
<dbReference type="EMBL" id="AKHW03000257">
    <property type="protein sequence ID" value="KYO48135.1"/>
    <property type="molecule type" value="Genomic_DNA"/>
</dbReference>
<name>A0A151PH84_ALLMI</name>
<feature type="compositionally biased region" description="Basic and acidic residues" evidence="1">
    <location>
        <begin position="14"/>
        <end position="25"/>
    </location>
</feature>
<dbReference type="Proteomes" id="UP000050525">
    <property type="component" value="Unassembled WGS sequence"/>
</dbReference>
<evidence type="ECO:0000256" key="1">
    <source>
        <dbReference type="SAM" id="MobiDB-lite"/>
    </source>
</evidence>
<organism evidence="2 3">
    <name type="scientific">Alligator mississippiensis</name>
    <name type="common">American alligator</name>
    <dbReference type="NCBI Taxonomy" id="8496"/>
    <lineage>
        <taxon>Eukaryota</taxon>
        <taxon>Metazoa</taxon>
        <taxon>Chordata</taxon>
        <taxon>Craniata</taxon>
        <taxon>Vertebrata</taxon>
        <taxon>Euteleostomi</taxon>
        <taxon>Archelosauria</taxon>
        <taxon>Archosauria</taxon>
        <taxon>Crocodylia</taxon>
        <taxon>Alligatoridae</taxon>
        <taxon>Alligatorinae</taxon>
        <taxon>Alligator</taxon>
    </lineage>
</organism>
<sequence length="108" mass="11609">MGAPRRCQTSYLSGERKGDGQKDPQDMCLKGTGENGTTATFSPELHACLLCSPALHTSPFHTPNDSACSAETGAQRSLLTTQHAFLYLQQSLLSQEAAVSYLVPKSYT</sequence>
<dbReference type="AlphaFoldDB" id="A0A151PH84"/>
<gene>
    <name evidence="2" type="ORF">Y1Q_0001939</name>
</gene>
<evidence type="ECO:0000313" key="3">
    <source>
        <dbReference type="Proteomes" id="UP000050525"/>
    </source>
</evidence>
<protein>
    <submittedName>
        <fullName evidence="2">Uncharacterized protein</fullName>
    </submittedName>
</protein>
<comment type="caution">
    <text evidence="2">The sequence shown here is derived from an EMBL/GenBank/DDBJ whole genome shotgun (WGS) entry which is preliminary data.</text>
</comment>
<keyword evidence="3" id="KW-1185">Reference proteome</keyword>